<dbReference type="EMBL" id="JBHSSE010000019">
    <property type="protein sequence ID" value="MFC6202265.1"/>
    <property type="molecule type" value="Genomic_DNA"/>
</dbReference>
<name>A0ABW1SKL5_9LACO</name>
<organism evidence="2 3">
    <name type="scientific">Lactiplantibacillus nangangensis</name>
    <dbReference type="NCBI Taxonomy" id="2559917"/>
    <lineage>
        <taxon>Bacteria</taxon>
        <taxon>Bacillati</taxon>
        <taxon>Bacillota</taxon>
        <taxon>Bacilli</taxon>
        <taxon>Lactobacillales</taxon>
        <taxon>Lactobacillaceae</taxon>
        <taxon>Lactiplantibacillus</taxon>
    </lineage>
</organism>
<accession>A0ABW1SKL5</accession>
<keyword evidence="1" id="KW-1133">Transmembrane helix</keyword>
<gene>
    <name evidence="2" type="ORF">ACFP1L_10320</name>
</gene>
<reference evidence="3" key="1">
    <citation type="journal article" date="2019" name="Int. J. Syst. Evol. Microbiol.">
        <title>The Global Catalogue of Microorganisms (GCM) 10K type strain sequencing project: providing services to taxonomists for standard genome sequencing and annotation.</title>
        <authorList>
            <consortium name="The Broad Institute Genomics Platform"/>
            <consortium name="The Broad Institute Genome Sequencing Center for Infectious Disease"/>
            <person name="Wu L."/>
            <person name="Ma J."/>
        </authorList>
    </citation>
    <scope>NUCLEOTIDE SEQUENCE [LARGE SCALE GENOMIC DNA]</scope>
    <source>
        <strain evidence="3">CCM 8930</strain>
    </source>
</reference>
<evidence type="ECO:0000313" key="2">
    <source>
        <dbReference type="EMBL" id="MFC6202265.1"/>
    </source>
</evidence>
<protein>
    <submittedName>
        <fullName evidence="2">Uncharacterized protein</fullName>
    </submittedName>
</protein>
<dbReference type="RefSeq" id="WP_137616435.1">
    <property type="nucleotide sequence ID" value="NZ_BJDI01000009.1"/>
</dbReference>
<feature type="transmembrane region" description="Helical" evidence="1">
    <location>
        <begin position="12"/>
        <end position="31"/>
    </location>
</feature>
<dbReference type="Proteomes" id="UP001596171">
    <property type="component" value="Unassembled WGS sequence"/>
</dbReference>
<proteinExistence type="predicted"/>
<evidence type="ECO:0000256" key="1">
    <source>
        <dbReference type="SAM" id="Phobius"/>
    </source>
</evidence>
<keyword evidence="1" id="KW-0812">Transmembrane</keyword>
<keyword evidence="3" id="KW-1185">Reference proteome</keyword>
<sequence>MSKRTQQSKYLFIGVFSLLCGILIAVFVYRYRVDHSDTLLRATSTNTARSFQYHAQKVMPPDEAGKNFHPGYYDVAVTSGTVYVSGFMGAGQRFQNMLYARGNHLNFTGAGMIRLTPAKFKPLQFHSGRAVLINTFGNYRVGQDIPTGKYRITWSTQAKSKANLLVSILRNDQVKRSINLKERAAGECQLTKGESLIIDPPVTMAVGPLRLIITKV</sequence>
<keyword evidence="1" id="KW-0472">Membrane</keyword>
<comment type="caution">
    <text evidence="2">The sequence shown here is derived from an EMBL/GenBank/DDBJ whole genome shotgun (WGS) entry which is preliminary data.</text>
</comment>
<evidence type="ECO:0000313" key="3">
    <source>
        <dbReference type="Proteomes" id="UP001596171"/>
    </source>
</evidence>